<keyword evidence="4 6" id="KW-0949">S-adenosyl-L-methionine</keyword>
<dbReference type="PROSITE" id="PS51679">
    <property type="entry name" value="SAM_MT_C5"/>
    <property type="match status" value="1"/>
</dbReference>
<evidence type="ECO:0000313" key="8">
    <source>
        <dbReference type="EMBL" id="OIN64681.1"/>
    </source>
</evidence>
<evidence type="ECO:0000256" key="1">
    <source>
        <dbReference type="ARBA" id="ARBA00011975"/>
    </source>
</evidence>
<dbReference type="InterPro" id="IPR029063">
    <property type="entry name" value="SAM-dependent_MTases_sf"/>
</dbReference>
<name>A0A1S2W152_BIFLN</name>
<evidence type="ECO:0000313" key="9">
    <source>
        <dbReference type="Proteomes" id="UP000181801"/>
    </source>
</evidence>
<keyword evidence="2 6" id="KW-0489">Methyltransferase</keyword>
<dbReference type="Proteomes" id="UP000181801">
    <property type="component" value="Unassembled WGS sequence"/>
</dbReference>
<evidence type="ECO:0000256" key="3">
    <source>
        <dbReference type="ARBA" id="ARBA00022679"/>
    </source>
</evidence>
<accession>A0A1S2W152</accession>
<dbReference type="GO" id="GO:0032259">
    <property type="term" value="P:methylation"/>
    <property type="evidence" value="ECO:0007669"/>
    <property type="project" value="UniProtKB-KW"/>
</dbReference>
<evidence type="ECO:0000256" key="7">
    <source>
        <dbReference type="RuleBase" id="RU000416"/>
    </source>
</evidence>
<dbReference type="GO" id="GO:0003886">
    <property type="term" value="F:DNA (cytosine-5-)-methyltransferase activity"/>
    <property type="evidence" value="ECO:0007669"/>
    <property type="project" value="UniProtKB-EC"/>
</dbReference>
<keyword evidence="3 6" id="KW-0808">Transferase</keyword>
<dbReference type="NCBIfam" id="TIGR00675">
    <property type="entry name" value="dcm"/>
    <property type="match status" value="1"/>
</dbReference>
<gene>
    <name evidence="8" type="ORF">BFS26_02060</name>
</gene>
<comment type="caution">
    <text evidence="8">The sequence shown here is derived from an EMBL/GenBank/DDBJ whole genome shotgun (WGS) entry which is preliminary data.</text>
</comment>
<proteinExistence type="inferred from homology"/>
<evidence type="ECO:0000256" key="5">
    <source>
        <dbReference type="ARBA" id="ARBA00022747"/>
    </source>
</evidence>
<dbReference type="PRINTS" id="PR00105">
    <property type="entry name" value="C5METTRFRASE"/>
</dbReference>
<dbReference type="Pfam" id="PF00145">
    <property type="entry name" value="DNA_methylase"/>
    <property type="match status" value="1"/>
</dbReference>
<dbReference type="GO" id="GO:0009307">
    <property type="term" value="P:DNA restriction-modification system"/>
    <property type="evidence" value="ECO:0007669"/>
    <property type="project" value="UniProtKB-KW"/>
</dbReference>
<protein>
    <recommendedName>
        <fullName evidence="1">DNA (cytosine-5-)-methyltransferase</fullName>
        <ecNumber evidence="1">2.1.1.37</ecNumber>
    </recommendedName>
</protein>
<reference evidence="8 9" key="1">
    <citation type="journal article" date="2016" name="BMC Microbiol.">
        <title>Fucosyllactose and L-fucose utilization of infant Bifidobacterium longum and Bifidobacterium kashiwanohense.</title>
        <authorList>
            <person name="Bunesova V."/>
            <person name="Lacroix C."/>
            <person name="Schwab C."/>
        </authorList>
    </citation>
    <scope>NUCLEOTIDE SEQUENCE [LARGE SCALE GENOMIC DNA]</scope>
    <source>
        <strain evidence="8 9">BSM11-5</strain>
    </source>
</reference>
<dbReference type="EMBL" id="MOAE01000018">
    <property type="protein sequence ID" value="OIN64681.1"/>
    <property type="molecule type" value="Genomic_DNA"/>
</dbReference>
<comment type="similarity">
    <text evidence="6 7">Belongs to the class I-like SAM-binding methyltransferase superfamily. C5-methyltransferase family.</text>
</comment>
<evidence type="ECO:0000256" key="4">
    <source>
        <dbReference type="ARBA" id="ARBA00022691"/>
    </source>
</evidence>
<dbReference type="EC" id="2.1.1.37" evidence="1"/>
<dbReference type="RefSeq" id="WP_013140109.1">
    <property type="nucleotide sequence ID" value="NZ_JBHDYF010000004.1"/>
</dbReference>
<sequence length="392" mass="43206">MDDNRTHAATNTARPQALEFFAGIGLARLGLEEAGFQVEWSNDIDAAKCEMYRNNFTDTPGHTLVEGDMSELSGDDLPHDASIAWGSSPCTDLSLAGTRTGLNGKQSGAFWQYVRLLEELGNTRPPIAVLENVNGLATSHSGEDLAAAVHAFNELGYSVDVLSIDTRRFIPQSRPRLFLVGLQNPPAAEQFDSSLRPDWLQQVFADTSLRTHRAPLPEPPSPLMSGLNMYVESMANDDERWWNAERTAKFLDSLSPVQATRVETLRNGATDSYRTAYRRTRNGKAVWEVRADDISGCLRTARGGSSRQAIIRMGNGKTAVRWMTPREYAALMGAAHYNITGLRPNQVMFGFGDAVSVPVVEWLGKHYFMPALNGTLGKDLYVEQTLLSNHTA</sequence>
<dbReference type="InterPro" id="IPR050750">
    <property type="entry name" value="C5-MTase"/>
</dbReference>
<evidence type="ECO:0000256" key="6">
    <source>
        <dbReference type="PROSITE-ProRule" id="PRU01016"/>
    </source>
</evidence>
<dbReference type="PANTHER" id="PTHR46098:SF1">
    <property type="entry name" value="TRNA (CYTOSINE(38)-C(5))-METHYLTRANSFERASE"/>
    <property type="match status" value="1"/>
</dbReference>
<organism evidence="8 9">
    <name type="scientific">Bifidobacterium longum subsp. suis</name>
    <dbReference type="NCBI Taxonomy" id="1695"/>
    <lineage>
        <taxon>Bacteria</taxon>
        <taxon>Bacillati</taxon>
        <taxon>Actinomycetota</taxon>
        <taxon>Actinomycetes</taxon>
        <taxon>Bifidobacteriales</taxon>
        <taxon>Bifidobacteriaceae</taxon>
        <taxon>Bifidobacterium</taxon>
    </lineage>
</organism>
<dbReference type="AlphaFoldDB" id="A0A1S2W152"/>
<dbReference type="InterPro" id="IPR001525">
    <property type="entry name" value="C5_MeTfrase"/>
</dbReference>
<dbReference type="PANTHER" id="PTHR46098">
    <property type="entry name" value="TRNA (CYTOSINE(38)-C(5))-METHYLTRANSFERASE"/>
    <property type="match status" value="1"/>
</dbReference>
<feature type="active site" evidence="6">
    <location>
        <position position="90"/>
    </location>
</feature>
<keyword evidence="5" id="KW-0680">Restriction system</keyword>
<dbReference type="SUPFAM" id="SSF53335">
    <property type="entry name" value="S-adenosyl-L-methionine-dependent methyltransferases"/>
    <property type="match status" value="1"/>
</dbReference>
<evidence type="ECO:0000256" key="2">
    <source>
        <dbReference type="ARBA" id="ARBA00022603"/>
    </source>
</evidence>
<dbReference type="Gene3D" id="3.40.50.150">
    <property type="entry name" value="Vaccinia Virus protein VP39"/>
    <property type="match status" value="1"/>
</dbReference>